<keyword evidence="1" id="KW-0812">Transmembrane</keyword>
<keyword evidence="1" id="KW-1133">Transmembrane helix</keyword>
<dbReference type="AlphaFoldDB" id="A0A0M3I0D9"/>
<sequence length="66" mass="7647">MIMKFQGTSTDQYVEILLPPEQMLRVCAQCATGEYLREEDEDFLHVLLAHMYGTISYWSGIISILF</sequence>
<evidence type="ECO:0000313" key="3">
    <source>
        <dbReference type="WBParaSite" id="ALUE_0000957601-mRNA-1"/>
    </source>
</evidence>
<feature type="transmembrane region" description="Helical" evidence="1">
    <location>
        <begin position="43"/>
        <end position="65"/>
    </location>
</feature>
<keyword evidence="2" id="KW-1185">Reference proteome</keyword>
<evidence type="ECO:0000313" key="2">
    <source>
        <dbReference type="Proteomes" id="UP000036681"/>
    </source>
</evidence>
<accession>A0A0M3I0D9</accession>
<keyword evidence="1" id="KW-0472">Membrane</keyword>
<protein>
    <submittedName>
        <fullName evidence="3">HECT domain-containing protein</fullName>
    </submittedName>
</protein>
<evidence type="ECO:0000256" key="1">
    <source>
        <dbReference type="SAM" id="Phobius"/>
    </source>
</evidence>
<proteinExistence type="predicted"/>
<name>A0A0M3I0D9_ASCLU</name>
<organism evidence="2 3">
    <name type="scientific">Ascaris lumbricoides</name>
    <name type="common">Giant roundworm</name>
    <dbReference type="NCBI Taxonomy" id="6252"/>
    <lineage>
        <taxon>Eukaryota</taxon>
        <taxon>Metazoa</taxon>
        <taxon>Ecdysozoa</taxon>
        <taxon>Nematoda</taxon>
        <taxon>Chromadorea</taxon>
        <taxon>Rhabditida</taxon>
        <taxon>Spirurina</taxon>
        <taxon>Ascaridomorpha</taxon>
        <taxon>Ascaridoidea</taxon>
        <taxon>Ascarididae</taxon>
        <taxon>Ascaris</taxon>
    </lineage>
</organism>
<dbReference type="Proteomes" id="UP000036681">
    <property type="component" value="Unplaced"/>
</dbReference>
<reference evidence="3" key="1">
    <citation type="submission" date="2017-02" db="UniProtKB">
        <authorList>
            <consortium name="WormBaseParasite"/>
        </authorList>
    </citation>
    <scope>IDENTIFICATION</scope>
</reference>
<dbReference type="WBParaSite" id="ALUE_0000957601-mRNA-1">
    <property type="protein sequence ID" value="ALUE_0000957601-mRNA-1"/>
    <property type="gene ID" value="ALUE_0000957601"/>
</dbReference>